<evidence type="ECO:0000313" key="2">
    <source>
        <dbReference type="Proteomes" id="UP000675881"/>
    </source>
</evidence>
<name>A0A7R8CWH2_LEPSM</name>
<accession>A0A7R8CWH2</accession>
<dbReference type="InterPro" id="IPR000626">
    <property type="entry name" value="Ubiquitin-like_dom"/>
</dbReference>
<dbReference type="Pfam" id="PF00665">
    <property type="entry name" value="rve"/>
    <property type="match status" value="1"/>
</dbReference>
<dbReference type="PROSITE" id="PS50994">
    <property type="entry name" value="INTEGRASE"/>
    <property type="match status" value="1"/>
</dbReference>
<dbReference type="PANTHER" id="PTHR37984:SF5">
    <property type="entry name" value="PROTEIN NYNRIN-LIKE"/>
    <property type="match status" value="1"/>
</dbReference>
<evidence type="ECO:0000313" key="1">
    <source>
        <dbReference type="EMBL" id="CAF2922139.1"/>
    </source>
</evidence>
<dbReference type="EMBL" id="HG994583">
    <property type="protein sequence ID" value="CAF2922139.1"/>
    <property type="molecule type" value="Genomic_DNA"/>
</dbReference>
<dbReference type="InterPro" id="IPR029071">
    <property type="entry name" value="Ubiquitin-like_domsf"/>
</dbReference>
<dbReference type="GO" id="GO:0015074">
    <property type="term" value="P:DNA integration"/>
    <property type="evidence" value="ECO:0007669"/>
    <property type="project" value="InterPro"/>
</dbReference>
<dbReference type="InterPro" id="IPR050951">
    <property type="entry name" value="Retrovirus_Pol_polyprotein"/>
</dbReference>
<dbReference type="SUPFAM" id="SSF54236">
    <property type="entry name" value="Ubiquitin-like"/>
    <property type="match status" value="1"/>
</dbReference>
<dbReference type="InterPro" id="IPR036397">
    <property type="entry name" value="RNaseH_sf"/>
</dbReference>
<reference evidence="1" key="1">
    <citation type="submission" date="2021-02" db="EMBL/GenBank/DDBJ databases">
        <authorList>
            <person name="Bekaert M."/>
        </authorList>
    </citation>
    <scope>NUCLEOTIDE SEQUENCE</scope>
    <source>
        <strain evidence="1">IoA-00</strain>
    </source>
</reference>
<proteinExistence type="predicted"/>
<gene>
    <name evidence="1" type="ORF">LSAA_8478</name>
</gene>
<dbReference type="InterPro" id="IPR012337">
    <property type="entry name" value="RNaseH-like_sf"/>
</dbReference>
<organism evidence="1 2">
    <name type="scientific">Lepeophtheirus salmonis</name>
    <name type="common">Salmon louse</name>
    <name type="synonym">Caligus salmonis</name>
    <dbReference type="NCBI Taxonomy" id="72036"/>
    <lineage>
        <taxon>Eukaryota</taxon>
        <taxon>Metazoa</taxon>
        <taxon>Ecdysozoa</taxon>
        <taxon>Arthropoda</taxon>
        <taxon>Crustacea</taxon>
        <taxon>Multicrustacea</taxon>
        <taxon>Hexanauplia</taxon>
        <taxon>Copepoda</taxon>
        <taxon>Siphonostomatoida</taxon>
        <taxon>Caligidae</taxon>
        <taxon>Lepeophtheirus</taxon>
    </lineage>
</organism>
<dbReference type="GO" id="GO:0003676">
    <property type="term" value="F:nucleic acid binding"/>
    <property type="evidence" value="ECO:0007669"/>
    <property type="project" value="InterPro"/>
</dbReference>
<dbReference type="PANTHER" id="PTHR37984">
    <property type="entry name" value="PROTEIN CBG26694"/>
    <property type="match status" value="1"/>
</dbReference>
<dbReference type="OrthoDB" id="5295208at2759"/>
<dbReference type="Pfam" id="PF14560">
    <property type="entry name" value="Ubiquitin_2"/>
    <property type="match status" value="1"/>
</dbReference>
<dbReference type="Gene3D" id="3.30.420.10">
    <property type="entry name" value="Ribonuclease H-like superfamily/Ribonuclease H"/>
    <property type="match status" value="1"/>
</dbReference>
<sequence>MDREVRVITKSIAIVFISSTIKSFTSEKRFPKNLTISDFKGILELITGYSSGSKKQLEHLVSWLEEFSYYASLMEAAQMNNVSTLPTLKQLFLWFTRFGFPRTLHSDNGPQFTNDKFRIKLSEWGVKLTLSQPYHPQSNGLTDRAVRIIKSLMKKNPGLSLDELLFSYRSTPLVCGKTPSELLLSRKIRTRLDAMLPQESPCVKDVNKTQMDKNVWCRNLNNRKPTCRNKESLISSRWESEVLRRSLIDHKSLNQYSRGSPLGIPHPPSRVTSVPGAFLGQPFRRRGR</sequence>
<dbReference type="SUPFAM" id="SSF53098">
    <property type="entry name" value="Ribonuclease H-like"/>
    <property type="match status" value="1"/>
</dbReference>
<keyword evidence="2" id="KW-1185">Reference proteome</keyword>
<protein>
    <submittedName>
        <fullName evidence="1">(salmon louse) hypothetical protein</fullName>
    </submittedName>
</protein>
<dbReference type="InterPro" id="IPR001584">
    <property type="entry name" value="Integrase_cat-core"/>
</dbReference>
<dbReference type="AlphaFoldDB" id="A0A7R8CWH2"/>
<dbReference type="Proteomes" id="UP000675881">
    <property type="component" value="Chromosome 4"/>
</dbReference>